<dbReference type="InterPro" id="IPR003661">
    <property type="entry name" value="HisK_dim/P_dom"/>
</dbReference>
<dbReference type="Gene3D" id="3.30.450.20">
    <property type="entry name" value="PAS domain"/>
    <property type="match status" value="1"/>
</dbReference>
<dbReference type="PANTHER" id="PTHR43065:SF42">
    <property type="entry name" value="TWO-COMPONENT SENSOR PPRA"/>
    <property type="match status" value="1"/>
</dbReference>
<evidence type="ECO:0000259" key="6">
    <source>
        <dbReference type="PROSITE" id="PS50110"/>
    </source>
</evidence>
<reference evidence="7 8" key="1">
    <citation type="journal article" date="2011" name="J. Bacteriol.">
        <title>Genome sequence of Chthoniobacter flavus Ellin428, an aerobic heterotrophic soil bacterium.</title>
        <authorList>
            <person name="Kant R."/>
            <person name="van Passel M.W."/>
            <person name="Palva A."/>
            <person name="Lucas S."/>
            <person name="Lapidus A."/>
            <person name="Glavina Del Rio T."/>
            <person name="Dalin E."/>
            <person name="Tice H."/>
            <person name="Bruce D."/>
            <person name="Goodwin L."/>
            <person name="Pitluck S."/>
            <person name="Larimer F.W."/>
            <person name="Land M.L."/>
            <person name="Hauser L."/>
            <person name="Sangwan P."/>
            <person name="de Vos W.M."/>
            <person name="Janssen P.H."/>
            <person name="Smidt H."/>
        </authorList>
    </citation>
    <scope>NUCLEOTIDE SEQUENCE [LARGE SCALE GENOMIC DNA]</scope>
    <source>
        <strain evidence="7 8">Ellin428</strain>
    </source>
</reference>
<dbReference type="SUPFAM" id="SSF55785">
    <property type="entry name" value="PYP-like sensor domain (PAS domain)"/>
    <property type="match status" value="1"/>
</dbReference>
<dbReference type="RefSeq" id="WP_006981232.1">
    <property type="nucleotide sequence ID" value="NZ_ABVL01000012.1"/>
</dbReference>
<dbReference type="InterPro" id="IPR001789">
    <property type="entry name" value="Sig_transdc_resp-reg_receiver"/>
</dbReference>
<proteinExistence type="predicted"/>
<dbReference type="SUPFAM" id="SSF47384">
    <property type="entry name" value="Homodimeric domain of signal transducing histidine kinase"/>
    <property type="match status" value="1"/>
</dbReference>
<feature type="domain" description="Histidine kinase" evidence="5">
    <location>
        <begin position="311"/>
        <end position="522"/>
    </location>
</feature>
<keyword evidence="7" id="KW-0418">Kinase</keyword>
<dbReference type="Pfam" id="PF02518">
    <property type="entry name" value="HATPase_c"/>
    <property type="match status" value="1"/>
</dbReference>
<name>B4D4R9_9BACT</name>
<keyword evidence="8" id="KW-1185">Reference proteome</keyword>
<feature type="domain" description="Response regulatory" evidence="6">
    <location>
        <begin position="545"/>
        <end position="662"/>
    </location>
</feature>
<dbReference type="PRINTS" id="PR00344">
    <property type="entry name" value="BCTRLSENSOR"/>
</dbReference>
<evidence type="ECO:0000313" key="8">
    <source>
        <dbReference type="Proteomes" id="UP000005824"/>
    </source>
</evidence>
<organism evidence="7 8">
    <name type="scientific">Chthoniobacter flavus Ellin428</name>
    <dbReference type="NCBI Taxonomy" id="497964"/>
    <lineage>
        <taxon>Bacteria</taxon>
        <taxon>Pseudomonadati</taxon>
        <taxon>Verrucomicrobiota</taxon>
        <taxon>Spartobacteria</taxon>
        <taxon>Chthoniobacterales</taxon>
        <taxon>Chthoniobacteraceae</taxon>
        <taxon>Chthoniobacter</taxon>
    </lineage>
</organism>
<evidence type="ECO:0000313" key="7">
    <source>
        <dbReference type="EMBL" id="EDY18522.1"/>
    </source>
</evidence>
<dbReference type="Pfam" id="PF13188">
    <property type="entry name" value="PAS_8"/>
    <property type="match status" value="1"/>
</dbReference>
<dbReference type="GO" id="GO:0000155">
    <property type="term" value="F:phosphorelay sensor kinase activity"/>
    <property type="evidence" value="ECO:0007669"/>
    <property type="project" value="InterPro"/>
</dbReference>
<comment type="caution">
    <text evidence="7">The sequence shown here is derived from an EMBL/GenBank/DDBJ whole genome shotgun (WGS) entry which is preliminary data.</text>
</comment>
<dbReference type="EC" id="2.7.13.3" evidence="2"/>
<keyword evidence="7" id="KW-0808">Transferase</keyword>
<dbReference type="InParanoid" id="B4D4R9"/>
<evidence type="ECO:0000256" key="4">
    <source>
        <dbReference type="PROSITE-ProRule" id="PRU00169"/>
    </source>
</evidence>
<dbReference type="eggNOG" id="COG4191">
    <property type="taxonomic scope" value="Bacteria"/>
</dbReference>
<dbReference type="InterPro" id="IPR004358">
    <property type="entry name" value="Sig_transdc_His_kin-like_C"/>
</dbReference>
<dbReference type="InterPro" id="IPR005467">
    <property type="entry name" value="His_kinase_dom"/>
</dbReference>
<dbReference type="PROSITE" id="PS50109">
    <property type="entry name" value="HIS_KIN"/>
    <property type="match status" value="1"/>
</dbReference>
<dbReference type="SMART" id="SM00387">
    <property type="entry name" value="HATPase_c"/>
    <property type="match status" value="1"/>
</dbReference>
<evidence type="ECO:0000256" key="1">
    <source>
        <dbReference type="ARBA" id="ARBA00000085"/>
    </source>
</evidence>
<evidence type="ECO:0000259" key="5">
    <source>
        <dbReference type="PROSITE" id="PS50109"/>
    </source>
</evidence>
<dbReference type="STRING" id="497964.CfE428DRAFT_3907"/>
<protein>
    <recommendedName>
        <fullName evidence="2">histidine kinase</fullName>
        <ecNumber evidence="2">2.7.13.3</ecNumber>
    </recommendedName>
</protein>
<dbReference type="Proteomes" id="UP000005824">
    <property type="component" value="Unassembled WGS sequence"/>
</dbReference>
<keyword evidence="3 4" id="KW-0597">Phosphoprotein</keyword>
<comment type="catalytic activity">
    <reaction evidence="1">
        <text>ATP + protein L-histidine = ADP + protein N-phospho-L-histidine.</text>
        <dbReference type="EC" id="2.7.13.3"/>
    </reaction>
</comment>
<sequence>MIFQPTSESCLTLDWLEELMVESRTFGAEELVGAVFDKLQECADGFFGIVYRGGYVGLISKAQIAMLLSGRFGYALYAKHTIREHLLLDTVVVRPGEPLLAVLDRALSRTGQPFHDDLAVVDSSGGFLGVLPMPTLLRLQNELIAEQTRRSEENRHALESRELQLFRSQERLRQSEGRFGILFEHSPLGFALLTTDGRVEAHNRRFAEMLGVARQGALPVLSEFLRPQDQAGLAAILRGFETNLEGEPPSTREWRLESLGNEPRLVRCDFHWIQETGQVCLCVQDVTAQRRLEQRLQQKEKSVLLDTLAGGIAHELNNKLLPVLGYAEMLQLRARDNMELSGWCDVIRQSTVEAAELTGQLLQLSRPPALEPRACDLVAIVHAAMNMLRFRLRELSCEPVLDLPARLVPLHADPAQLKQVIVNLCFNAIDAMSGGDRPRLHLSLLDEDDGVCLRVQDAGSGIPEECLPRIFDPFFTTKGVQQGTGLGLSVCFSIIQQHGGTIEVESTGPEGTTFAIWLPLAAESLADAGEASAETPVASVDRESVVLVVDDEPFITSLVHETLRSHLECRVVRAGSTEEALQFLETMSFQLIISDVRLPGRNGLSLFEECRERWPQLAAHFFFITGDAGSRELNTSLERTGCPVLRKPFSIDALAAQAAALLPKEASSVALA</sequence>
<dbReference type="InterPro" id="IPR000014">
    <property type="entry name" value="PAS"/>
</dbReference>
<dbReference type="InterPro" id="IPR035965">
    <property type="entry name" value="PAS-like_dom_sf"/>
</dbReference>
<gene>
    <name evidence="7" type="ORF">CfE428DRAFT_3907</name>
</gene>
<dbReference type="PANTHER" id="PTHR43065">
    <property type="entry name" value="SENSOR HISTIDINE KINASE"/>
    <property type="match status" value="1"/>
</dbReference>
<dbReference type="AlphaFoldDB" id="B4D4R9"/>
<dbReference type="CDD" id="cd00082">
    <property type="entry name" value="HisKA"/>
    <property type="match status" value="1"/>
</dbReference>
<feature type="modified residue" description="4-aspartylphosphate" evidence="4">
    <location>
        <position position="595"/>
    </location>
</feature>
<accession>B4D4R9</accession>
<dbReference type="SUPFAM" id="SSF55874">
    <property type="entry name" value="ATPase domain of HSP90 chaperone/DNA topoisomerase II/histidine kinase"/>
    <property type="match status" value="1"/>
</dbReference>
<dbReference type="SUPFAM" id="SSF52172">
    <property type="entry name" value="CheY-like"/>
    <property type="match status" value="1"/>
</dbReference>
<dbReference type="SMART" id="SM00448">
    <property type="entry name" value="REC"/>
    <property type="match status" value="1"/>
</dbReference>
<dbReference type="Pfam" id="PF00072">
    <property type="entry name" value="Response_reg"/>
    <property type="match status" value="1"/>
</dbReference>
<dbReference type="InterPro" id="IPR003594">
    <property type="entry name" value="HATPase_dom"/>
</dbReference>
<dbReference type="Gene3D" id="3.30.565.10">
    <property type="entry name" value="Histidine kinase-like ATPase, C-terminal domain"/>
    <property type="match status" value="1"/>
</dbReference>
<evidence type="ECO:0000256" key="2">
    <source>
        <dbReference type="ARBA" id="ARBA00012438"/>
    </source>
</evidence>
<dbReference type="SMART" id="SM00388">
    <property type="entry name" value="HisKA"/>
    <property type="match status" value="1"/>
</dbReference>
<dbReference type="InterPro" id="IPR036890">
    <property type="entry name" value="HATPase_C_sf"/>
</dbReference>
<dbReference type="EMBL" id="ABVL01000012">
    <property type="protein sequence ID" value="EDY18522.1"/>
    <property type="molecule type" value="Genomic_DNA"/>
</dbReference>
<evidence type="ECO:0000256" key="3">
    <source>
        <dbReference type="ARBA" id="ARBA00022553"/>
    </source>
</evidence>
<dbReference type="InterPro" id="IPR036097">
    <property type="entry name" value="HisK_dim/P_sf"/>
</dbReference>
<dbReference type="PROSITE" id="PS50110">
    <property type="entry name" value="RESPONSE_REGULATORY"/>
    <property type="match status" value="1"/>
</dbReference>
<dbReference type="InterPro" id="IPR011006">
    <property type="entry name" value="CheY-like_superfamily"/>
</dbReference>
<dbReference type="Gene3D" id="3.40.50.2300">
    <property type="match status" value="1"/>
</dbReference>
<dbReference type="Gene3D" id="1.10.287.130">
    <property type="match status" value="1"/>
</dbReference>